<reference evidence="2 3" key="1">
    <citation type="submission" date="2019-01" db="EMBL/GenBank/DDBJ databases">
        <title>Weissella sp. nov., a novel lactic acid bacterium isolated from animal feces.</title>
        <authorList>
            <person name="Wang L.-T."/>
        </authorList>
    </citation>
    <scope>NUCLEOTIDE SEQUENCE [LARGE SCALE GENOMIC DNA]</scope>
    <source>
        <strain evidence="2 3">8H-2</strain>
    </source>
</reference>
<proteinExistence type="predicted"/>
<dbReference type="InterPro" id="IPR048844">
    <property type="entry name" value="LpdD_chaperone-like"/>
</dbReference>
<dbReference type="OrthoDB" id="2243237at2"/>
<protein>
    <recommendedName>
        <fullName evidence="1">Prenylated flavin chaperone LpdD-like domain-containing protein</fullName>
    </recommendedName>
</protein>
<dbReference type="Pfam" id="PF21758">
    <property type="entry name" value="PAC_bac"/>
    <property type="match status" value="1"/>
</dbReference>
<dbReference type="RefSeq" id="WP_148621558.1">
    <property type="nucleotide sequence ID" value="NZ_SDGZ01000003.1"/>
</dbReference>
<dbReference type="EMBL" id="SDGZ01000003">
    <property type="protein sequence ID" value="TYC50972.1"/>
    <property type="molecule type" value="Genomic_DNA"/>
</dbReference>
<accession>A0A6C2CBF8</accession>
<evidence type="ECO:0000313" key="2">
    <source>
        <dbReference type="EMBL" id="TYC50972.1"/>
    </source>
</evidence>
<organism evidence="2 3">
    <name type="scientific">Weissella muntiaci</name>
    <dbReference type="NCBI Taxonomy" id="2508881"/>
    <lineage>
        <taxon>Bacteria</taxon>
        <taxon>Bacillati</taxon>
        <taxon>Bacillota</taxon>
        <taxon>Bacilli</taxon>
        <taxon>Lactobacillales</taxon>
        <taxon>Lactobacillaceae</taxon>
        <taxon>Weissella</taxon>
    </lineage>
</organism>
<evidence type="ECO:0000259" key="1">
    <source>
        <dbReference type="Pfam" id="PF21758"/>
    </source>
</evidence>
<dbReference type="AlphaFoldDB" id="A0A6C2CBF8"/>
<sequence length="134" mass="14776">MIEFTVTKEGYSIKAVVERQAQDLLIQLIGGDVMHYGVVTTVDKYGKLQTIALPSRPEHFHQEGLLTELLGHKIASHLQNNAFIVSGVHVNNISDAQMHVAPMIVLDLAAQITAWLKDNQVAAPEEIFAPSKNH</sequence>
<dbReference type="Proteomes" id="UP000371977">
    <property type="component" value="Unassembled WGS sequence"/>
</dbReference>
<gene>
    <name evidence="2" type="ORF">ESZ50_00105</name>
</gene>
<name>A0A6C2CBF8_9LACO</name>
<evidence type="ECO:0000313" key="3">
    <source>
        <dbReference type="Proteomes" id="UP000371977"/>
    </source>
</evidence>
<keyword evidence="3" id="KW-1185">Reference proteome</keyword>
<comment type="caution">
    <text evidence="2">The sequence shown here is derived from an EMBL/GenBank/DDBJ whole genome shotgun (WGS) entry which is preliminary data.</text>
</comment>
<feature type="domain" description="Prenylated flavin chaperone LpdD-like" evidence="1">
    <location>
        <begin position="8"/>
        <end position="117"/>
    </location>
</feature>